<feature type="transmembrane region" description="Helical" evidence="8">
    <location>
        <begin position="138"/>
        <end position="161"/>
    </location>
</feature>
<keyword evidence="7 8" id="KW-0472">Membrane</keyword>
<accession>A0ABQ6CGI2</accession>
<keyword evidence="5 8" id="KW-0812">Transmembrane</keyword>
<dbReference type="InterPro" id="IPR005829">
    <property type="entry name" value="Sugar_transporter_CS"/>
</dbReference>
<evidence type="ECO:0000256" key="6">
    <source>
        <dbReference type="ARBA" id="ARBA00022989"/>
    </source>
</evidence>
<dbReference type="CDD" id="cd17388">
    <property type="entry name" value="MFS_TetA"/>
    <property type="match status" value="1"/>
</dbReference>
<evidence type="ECO:0000313" key="10">
    <source>
        <dbReference type="EMBL" id="GLS19265.1"/>
    </source>
</evidence>
<evidence type="ECO:0000256" key="8">
    <source>
        <dbReference type="SAM" id="Phobius"/>
    </source>
</evidence>
<protein>
    <submittedName>
        <fullName evidence="10">Tetracycline resistance MFS efflux pump</fullName>
    </submittedName>
</protein>
<dbReference type="SUPFAM" id="SSF103473">
    <property type="entry name" value="MFS general substrate transporter"/>
    <property type="match status" value="1"/>
</dbReference>
<dbReference type="InterPro" id="IPR011701">
    <property type="entry name" value="MFS"/>
</dbReference>
<evidence type="ECO:0000256" key="2">
    <source>
        <dbReference type="ARBA" id="ARBA00004141"/>
    </source>
</evidence>
<dbReference type="Gene3D" id="1.20.1250.20">
    <property type="entry name" value="MFS general substrate transporter like domains"/>
    <property type="match status" value="1"/>
</dbReference>
<dbReference type="PANTHER" id="PTHR23504:SF15">
    <property type="entry name" value="MAJOR FACILITATOR SUPERFAMILY (MFS) PROFILE DOMAIN-CONTAINING PROTEIN"/>
    <property type="match status" value="1"/>
</dbReference>
<evidence type="ECO:0000256" key="3">
    <source>
        <dbReference type="ARBA" id="ARBA00007520"/>
    </source>
</evidence>
<dbReference type="InterPro" id="IPR020846">
    <property type="entry name" value="MFS_dom"/>
</dbReference>
<dbReference type="PRINTS" id="PR01035">
    <property type="entry name" value="TCRTETA"/>
</dbReference>
<feature type="transmembrane region" description="Helical" evidence="8">
    <location>
        <begin position="81"/>
        <end position="100"/>
    </location>
</feature>
<sequence>MTVSKISPHALTFVLVTVLIDMIGLGIIIPVLPRLIEDIAHVDIARASVIGGWLFVAYSAMQFLFGPIIGNLSDAFGRRPVLLLSVAGLGVDYLLTAFAPTIAWLFLGRLIAGICGASYTTANAFIADITAPENRAKAFGMIGAAFGIGFTLGPALGGLFSHFGDRAPFFLAAGLSIANLIYGYFVLPETLARDKRRAFTLKRANPLGALVAFRRHPLVLGFGAVLFLHFLATNVYPAIWAYYTIYRYGWSELEVGLSLAAFGVITAIVQGGLVGPFIKRFGEWMAAVISLTVECIIAVGYGLASHGWMIYALLVVGALQGVAMPAINAMMTHEVDENAQGELQGAIASLMGIAAIASPLLGTQLFGLFAGPGAVAELPGAPFFLTAFLSVIALWVFVAVPRSLGARTSPSALGNDGDS</sequence>
<dbReference type="PROSITE" id="PS00216">
    <property type="entry name" value="SUGAR_TRANSPORT_1"/>
    <property type="match status" value="1"/>
</dbReference>
<feature type="transmembrane region" description="Helical" evidence="8">
    <location>
        <begin position="310"/>
        <end position="331"/>
    </location>
</feature>
<dbReference type="PROSITE" id="PS50850">
    <property type="entry name" value="MFS"/>
    <property type="match status" value="1"/>
</dbReference>
<feature type="transmembrane region" description="Helical" evidence="8">
    <location>
        <begin position="44"/>
        <end position="69"/>
    </location>
</feature>
<keyword evidence="11" id="KW-1185">Reference proteome</keyword>
<dbReference type="InterPro" id="IPR001958">
    <property type="entry name" value="Tet-R_TetA/multi-R_MdtG-like"/>
</dbReference>
<keyword evidence="4" id="KW-0813">Transport</keyword>
<feature type="transmembrane region" description="Helical" evidence="8">
    <location>
        <begin position="12"/>
        <end position="32"/>
    </location>
</feature>
<evidence type="ECO:0000256" key="4">
    <source>
        <dbReference type="ARBA" id="ARBA00022448"/>
    </source>
</evidence>
<feature type="transmembrane region" description="Helical" evidence="8">
    <location>
        <begin position="343"/>
        <end position="361"/>
    </location>
</feature>
<feature type="transmembrane region" description="Helical" evidence="8">
    <location>
        <begin position="106"/>
        <end position="126"/>
    </location>
</feature>
<feature type="transmembrane region" description="Helical" evidence="8">
    <location>
        <begin position="381"/>
        <end position="400"/>
    </location>
</feature>
<evidence type="ECO:0000313" key="11">
    <source>
        <dbReference type="Proteomes" id="UP001156882"/>
    </source>
</evidence>
<dbReference type="RefSeq" id="WP_284312148.1">
    <property type="nucleotide sequence ID" value="NZ_BSPC01000022.1"/>
</dbReference>
<comment type="caution">
    <text evidence="10">The sequence shown here is derived from an EMBL/GenBank/DDBJ whole genome shotgun (WGS) entry which is preliminary data.</text>
</comment>
<feature type="transmembrane region" description="Helical" evidence="8">
    <location>
        <begin position="218"/>
        <end position="243"/>
    </location>
</feature>
<feature type="domain" description="Major facilitator superfamily (MFS) profile" evidence="9">
    <location>
        <begin position="10"/>
        <end position="404"/>
    </location>
</feature>
<dbReference type="EMBL" id="BSPC01000022">
    <property type="protein sequence ID" value="GLS19265.1"/>
    <property type="molecule type" value="Genomic_DNA"/>
</dbReference>
<comment type="similarity">
    <text evidence="3">Belongs to the major facilitator superfamily. TCR/Tet family.</text>
</comment>
<organism evidence="10 11">
    <name type="scientific">Labrys miyagiensis</name>
    <dbReference type="NCBI Taxonomy" id="346912"/>
    <lineage>
        <taxon>Bacteria</taxon>
        <taxon>Pseudomonadati</taxon>
        <taxon>Pseudomonadota</taxon>
        <taxon>Alphaproteobacteria</taxon>
        <taxon>Hyphomicrobiales</taxon>
        <taxon>Xanthobacteraceae</taxon>
        <taxon>Labrys</taxon>
    </lineage>
</organism>
<feature type="transmembrane region" description="Helical" evidence="8">
    <location>
        <begin position="167"/>
        <end position="187"/>
    </location>
</feature>
<evidence type="ECO:0000256" key="7">
    <source>
        <dbReference type="ARBA" id="ARBA00023136"/>
    </source>
</evidence>
<comment type="subcellular location">
    <subcellularLocation>
        <location evidence="2">Membrane</location>
        <topology evidence="2">Multi-pass membrane protein</topology>
    </subcellularLocation>
</comment>
<dbReference type="Pfam" id="PF07690">
    <property type="entry name" value="MFS_1"/>
    <property type="match status" value="1"/>
</dbReference>
<proteinExistence type="inferred from homology"/>
<dbReference type="PANTHER" id="PTHR23504">
    <property type="entry name" value="MAJOR FACILITATOR SUPERFAMILY DOMAIN-CONTAINING PROTEIN 10"/>
    <property type="match status" value="1"/>
</dbReference>
<reference evidence="11" key="1">
    <citation type="journal article" date="2019" name="Int. J. Syst. Evol. Microbiol.">
        <title>The Global Catalogue of Microorganisms (GCM) 10K type strain sequencing project: providing services to taxonomists for standard genome sequencing and annotation.</title>
        <authorList>
            <consortium name="The Broad Institute Genomics Platform"/>
            <consortium name="The Broad Institute Genome Sequencing Center for Infectious Disease"/>
            <person name="Wu L."/>
            <person name="Ma J."/>
        </authorList>
    </citation>
    <scope>NUCLEOTIDE SEQUENCE [LARGE SCALE GENOMIC DNA]</scope>
    <source>
        <strain evidence="11">NBRC 101365</strain>
    </source>
</reference>
<dbReference type="InterPro" id="IPR036259">
    <property type="entry name" value="MFS_trans_sf"/>
</dbReference>
<evidence type="ECO:0000256" key="5">
    <source>
        <dbReference type="ARBA" id="ARBA00022692"/>
    </source>
</evidence>
<evidence type="ECO:0000259" key="9">
    <source>
        <dbReference type="PROSITE" id="PS50850"/>
    </source>
</evidence>
<comment type="function">
    <text evidence="1">Resistance to tetracycline by an active tetracycline efflux. This is an energy-dependent process that decreases the accumulation of the antibiotic in whole cells. This protein functions as a metal-tetracycline/H(+) antiporter.</text>
</comment>
<name>A0ABQ6CGI2_9HYPH</name>
<keyword evidence="6 8" id="KW-1133">Transmembrane helix</keyword>
<feature type="transmembrane region" description="Helical" evidence="8">
    <location>
        <begin position="255"/>
        <end position="277"/>
    </location>
</feature>
<gene>
    <name evidence="10" type="ORF">GCM10007874_22820</name>
</gene>
<evidence type="ECO:0000256" key="1">
    <source>
        <dbReference type="ARBA" id="ARBA00003279"/>
    </source>
</evidence>
<feature type="transmembrane region" description="Helical" evidence="8">
    <location>
        <begin position="284"/>
        <end position="304"/>
    </location>
</feature>
<dbReference type="Proteomes" id="UP001156882">
    <property type="component" value="Unassembled WGS sequence"/>
</dbReference>